<proteinExistence type="predicted"/>
<sequence length="196" mass="21895">MFDLLGVAGMARTVILVEDEMASDILNDLFSELDWDLARQVEIVHAEGEGNVVHGLRAMKNSREVAYVGILDGDCRSKDLFPKGKVGEEAFEYLTRQILYLPGGQAPETELAQAAAKNSVRLAKLLNRQTIDMSTAAAACADLDHQYWLTRYARALGLPQDVVRHNIVRVWLTSETVTDQANELIHRLRAFVDRSQ</sequence>
<protein>
    <recommendedName>
        <fullName evidence="3">DUF4276 family protein</fullName>
    </recommendedName>
</protein>
<evidence type="ECO:0000313" key="2">
    <source>
        <dbReference type="Proteomes" id="UP000266677"/>
    </source>
</evidence>
<comment type="caution">
    <text evidence="1">The sequence shown here is derived from an EMBL/GenBank/DDBJ whole genome shotgun (WGS) entry which is preliminary data.</text>
</comment>
<dbReference type="Proteomes" id="UP000266677">
    <property type="component" value="Unassembled WGS sequence"/>
</dbReference>
<reference evidence="1 2" key="1">
    <citation type="submission" date="2018-09" db="EMBL/GenBank/DDBJ databases">
        <title>YIM PH21274 draft genome.</title>
        <authorList>
            <person name="Miao C."/>
        </authorList>
    </citation>
    <scope>NUCLEOTIDE SEQUENCE [LARGE SCALE GENOMIC DNA]</scope>
    <source>
        <strain evidence="1 2">YIM PH 21724</strain>
    </source>
</reference>
<dbReference type="AlphaFoldDB" id="A0A3A4K8U5"/>
<accession>A0A3A4K8U5</accession>
<organism evidence="1 2">
    <name type="scientific">Nocardia panacis</name>
    <dbReference type="NCBI Taxonomy" id="2340916"/>
    <lineage>
        <taxon>Bacteria</taxon>
        <taxon>Bacillati</taxon>
        <taxon>Actinomycetota</taxon>
        <taxon>Actinomycetes</taxon>
        <taxon>Mycobacteriales</taxon>
        <taxon>Nocardiaceae</taxon>
        <taxon>Nocardia</taxon>
    </lineage>
</organism>
<gene>
    <name evidence="1" type="ORF">D5S18_28140</name>
</gene>
<evidence type="ECO:0008006" key="3">
    <source>
        <dbReference type="Google" id="ProtNLM"/>
    </source>
</evidence>
<name>A0A3A4K8U5_9NOCA</name>
<keyword evidence="2" id="KW-1185">Reference proteome</keyword>
<evidence type="ECO:0000313" key="1">
    <source>
        <dbReference type="EMBL" id="RJO69774.1"/>
    </source>
</evidence>
<dbReference type="EMBL" id="QZFU01000041">
    <property type="protein sequence ID" value="RJO69774.1"/>
    <property type="molecule type" value="Genomic_DNA"/>
</dbReference>